<dbReference type="InterPro" id="IPR047415">
    <property type="entry name" value="Pcf11_CID"/>
</dbReference>
<feature type="compositionally biased region" description="Pro residues" evidence="1">
    <location>
        <begin position="295"/>
        <end position="306"/>
    </location>
</feature>
<dbReference type="Pfam" id="PF04818">
    <property type="entry name" value="CID"/>
    <property type="match status" value="1"/>
</dbReference>
<name>A0AAW0EBT5_9AGAR</name>
<dbReference type="InterPro" id="IPR008942">
    <property type="entry name" value="ENTH_VHS"/>
</dbReference>
<dbReference type="InterPro" id="IPR006569">
    <property type="entry name" value="CID_dom"/>
</dbReference>
<dbReference type="EMBL" id="JAWWNJ010000002">
    <property type="protein sequence ID" value="KAK7061815.1"/>
    <property type="molecule type" value="Genomic_DNA"/>
</dbReference>
<reference evidence="3 4" key="1">
    <citation type="journal article" date="2024" name="J Genomics">
        <title>Draft genome sequencing and assembly of Favolaschia claudopus CIRM-BRFM 2984 isolated from oak limbs.</title>
        <authorList>
            <person name="Navarro D."/>
            <person name="Drula E."/>
            <person name="Chaduli D."/>
            <person name="Cazenave R."/>
            <person name="Ahrendt S."/>
            <person name="Wang J."/>
            <person name="Lipzen A."/>
            <person name="Daum C."/>
            <person name="Barry K."/>
            <person name="Grigoriev I.V."/>
            <person name="Favel A."/>
            <person name="Rosso M.N."/>
            <person name="Martin F."/>
        </authorList>
    </citation>
    <scope>NUCLEOTIDE SEQUENCE [LARGE SCALE GENOMIC DNA]</scope>
    <source>
        <strain evidence="3 4">CIRM-BRFM 2984</strain>
    </source>
</reference>
<dbReference type="GO" id="GO:0005849">
    <property type="term" value="C:mRNA cleavage factor complex"/>
    <property type="evidence" value="ECO:0007669"/>
    <property type="project" value="TreeGrafter"/>
</dbReference>
<dbReference type="AlphaFoldDB" id="A0AAW0EBT5"/>
<accession>A0AAW0EBT5</accession>
<feature type="compositionally biased region" description="Low complexity" evidence="1">
    <location>
        <begin position="18"/>
        <end position="27"/>
    </location>
</feature>
<evidence type="ECO:0000256" key="1">
    <source>
        <dbReference type="SAM" id="MobiDB-lite"/>
    </source>
</evidence>
<feature type="region of interest" description="Disordered" evidence="1">
    <location>
        <begin position="658"/>
        <end position="697"/>
    </location>
</feature>
<dbReference type="Gene3D" id="1.25.40.90">
    <property type="match status" value="1"/>
</dbReference>
<dbReference type="Pfam" id="PF21936">
    <property type="entry name" value="Pcf11_C"/>
    <property type="match status" value="1"/>
</dbReference>
<evidence type="ECO:0000313" key="4">
    <source>
        <dbReference type="Proteomes" id="UP001362999"/>
    </source>
</evidence>
<dbReference type="GO" id="GO:0005737">
    <property type="term" value="C:cytoplasm"/>
    <property type="evidence" value="ECO:0007669"/>
    <property type="project" value="TreeGrafter"/>
</dbReference>
<feature type="domain" description="CID" evidence="2">
    <location>
        <begin position="42"/>
        <end position="195"/>
    </location>
</feature>
<sequence length="697" mass="76852">MYSQHQHYGPPPFPHQQPYATYNNNYYHPPPPPPPPPVYNPDPVTFRRDYSNQLAELKVNSRPIIQNLSMIAQEFSRFSDVVAQCLETHIRRVSQSNATDSEQFSMFWYQVPQWMKLPAFYLLDAISKNVYQPYARNFAAFVVPLFLETYGQVDEATRSKMEEMLITWRTGAPSGEELFGAAAQAAIERGVWGDGAASTSVGRFSSRLPVVERHAQTNSFYSGSGQITKTQVLSELEFTLNQKERAAQANPYDQTSKNHINILIQLRKLIEAGVSQEELQQILTQLRSLVRPANVPTPAPPPPVPTPSLSQAPTPVPSAWPAPQPTFPGQPNFTPAPAAPSLYPYPTTYDNAVKTEPSPSVLPATAASSSSSNAQSSLLNLLSTLKKAGIMSENVTPQGAGTSTEDVSKPESPPPDLGRESSRAYRDAILMHDVKLTSADIIRKRSDIVEFLYDRLPIQCKQCGIRFPDTSLGKKRMEDHLDMHFKQNRKANQNSGRGHSRSWFIGVEDWVHDTSVDIKGKGRADGVRPINAKAAAAAEVAKRDADLRAQFIVVPRGEEAKPVACPICKESFNSEWVEDVEDWVWRNAVLKDDRVYHATCHAEAVNGLTLRLRNEMANLRSHSNTPDGSGTGRVVVTPPPSALKIVDSDALRSVSLSPSAESKLAGIKRKVDDTDSTVSAEAEGSPHLKKLAVDSSQ</sequence>
<feature type="region of interest" description="Disordered" evidence="1">
    <location>
        <begin position="1"/>
        <end position="43"/>
    </location>
</feature>
<dbReference type="GO" id="GO:0003729">
    <property type="term" value="F:mRNA binding"/>
    <property type="evidence" value="ECO:0007669"/>
    <property type="project" value="InterPro"/>
</dbReference>
<comment type="caution">
    <text evidence="3">The sequence shown here is derived from an EMBL/GenBank/DDBJ whole genome shotgun (WGS) entry which is preliminary data.</text>
</comment>
<dbReference type="InterPro" id="IPR045154">
    <property type="entry name" value="PCF11-like"/>
</dbReference>
<evidence type="ECO:0000313" key="3">
    <source>
        <dbReference type="EMBL" id="KAK7061815.1"/>
    </source>
</evidence>
<proteinExistence type="predicted"/>
<feature type="region of interest" description="Disordered" evidence="1">
    <location>
        <begin position="394"/>
        <end position="421"/>
    </location>
</feature>
<feature type="region of interest" description="Disordered" evidence="1">
    <location>
        <begin position="293"/>
        <end position="370"/>
    </location>
</feature>
<dbReference type="GO" id="GO:0000993">
    <property type="term" value="F:RNA polymerase II complex binding"/>
    <property type="evidence" value="ECO:0007669"/>
    <property type="project" value="InterPro"/>
</dbReference>
<dbReference type="GO" id="GO:0031124">
    <property type="term" value="P:mRNA 3'-end processing"/>
    <property type="evidence" value="ECO:0007669"/>
    <property type="project" value="InterPro"/>
</dbReference>
<dbReference type="SMART" id="SM00582">
    <property type="entry name" value="RPR"/>
    <property type="match status" value="1"/>
</dbReference>
<dbReference type="Proteomes" id="UP001362999">
    <property type="component" value="Unassembled WGS sequence"/>
</dbReference>
<keyword evidence="4" id="KW-1185">Reference proteome</keyword>
<dbReference type="InterPro" id="IPR054127">
    <property type="entry name" value="Pcf11_C"/>
</dbReference>
<dbReference type="PANTHER" id="PTHR15921:SF3">
    <property type="entry name" value="PRE-MRNA CLEAVAGE COMPLEX 2 PROTEIN PCF11"/>
    <property type="match status" value="1"/>
</dbReference>
<feature type="compositionally biased region" description="Low complexity" evidence="1">
    <location>
        <begin position="335"/>
        <end position="349"/>
    </location>
</feature>
<evidence type="ECO:0000259" key="2">
    <source>
        <dbReference type="PROSITE" id="PS51391"/>
    </source>
</evidence>
<dbReference type="CDD" id="cd16982">
    <property type="entry name" value="CID_Pcf11"/>
    <property type="match status" value="1"/>
</dbReference>
<protein>
    <submittedName>
        <fullName evidence="3">CID domain-containing protein</fullName>
    </submittedName>
</protein>
<dbReference type="SUPFAM" id="SSF48464">
    <property type="entry name" value="ENTH/VHS domain"/>
    <property type="match status" value="1"/>
</dbReference>
<gene>
    <name evidence="3" type="ORF">R3P38DRAFT_3302941</name>
</gene>
<dbReference type="PANTHER" id="PTHR15921">
    <property type="entry name" value="PRE-MRNA CLEAVAGE COMPLEX II"/>
    <property type="match status" value="1"/>
</dbReference>
<organism evidence="3 4">
    <name type="scientific">Favolaschia claudopus</name>
    <dbReference type="NCBI Taxonomy" id="2862362"/>
    <lineage>
        <taxon>Eukaryota</taxon>
        <taxon>Fungi</taxon>
        <taxon>Dikarya</taxon>
        <taxon>Basidiomycota</taxon>
        <taxon>Agaricomycotina</taxon>
        <taxon>Agaricomycetes</taxon>
        <taxon>Agaricomycetidae</taxon>
        <taxon>Agaricales</taxon>
        <taxon>Marasmiineae</taxon>
        <taxon>Mycenaceae</taxon>
        <taxon>Favolaschia</taxon>
    </lineage>
</organism>
<feature type="compositionally biased region" description="Polar residues" evidence="1">
    <location>
        <begin position="394"/>
        <end position="405"/>
    </location>
</feature>
<feature type="compositionally biased region" description="Pro residues" evidence="1">
    <location>
        <begin position="28"/>
        <end position="40"/>
    </location>
</feature>
<dbReference type="GO" id="GO:0006369">
    <property type="term" value="P:termination of RNA polymerase II transcription"/>
    <property type="evidence" value="ECO:0007669"/>
    <property type="project" value="InterPro"/>
</dbReference>
<dbReference type="PROSITE" id="PS51391">
    <property type="entry name" value="CID"/>
    <property type="match status" value="1"/>
</dbReference>
<feature type="compositionally biased region" description="Pro residues" evidence="1">
    <location>
        <begin position="314"/>
        <end position="328"/>
    </location>
</feature>
<feature type="compositionally biased region" description="Low complexity" evidence="1">
    <location>
        <begin position="358"/>
        <end position="370"/>
    </location>
</feature>